<feature type="transmembrane region" description="Helical" evidence="6">
    <location>
        <begin position="271"/>
        <end position="291"/>
    </location>
</feature>
<feature type="transmembrane region" description="Helical" evidence="6">
    <location>
        <begin position="421"/>
        <end position="440"/>
    </location>
</feature>
<dbReference type="GO" id="GO:0016020">
    <property type="term" value="C:membrane"/>
    <property type="evidence" value="ECO:0007669"/>
    <property type="project" value="UniProtKB-SubCell"/>
</dbReference>
<dbReference type="EMBL" id="JACEFO010001992">
    <property type="protein sequence ID" value="KAF8690146.1"/>
    <property type="molecule type" value="Genomic_DNA"/>
</dbReference>
<proteinExistence type="predicted"/>
<evidence type="ECO:0000256" key="2">
    <source>
        <dbReference type="ARBA" id="ARBA00022692"/>
    </source>
</evidence>
<dbReference type="Proteomes" id="UP000636709">
    <property type="component" value="Unassembled WGS sequence"/>
</dbReference>
<dbReference type="OrthoDB" id="19932at2759"/>
<evidence type="ECO:0000256" key="1">
    <source>
        <dbReference type="ARBA" id="ARBA00004141"/>
    </source>
</evidence>
<keyword evidence="2 6" id="KW-0812">Transmembrane</keyword>
<comment type="subcellular location">
    <subcellularLocation>
        <location evidence="1">Membrane</location>
        <topology evidence="1">Multi-pass membrane protein</topology>
    </subcellularLocation>
</comment>
<keyword evidence="9" id="KW-1185">Reference proteome</keyword>
<feature type="domain" description="GOST seven transmembrane" evidence="7">
    <location>
        <begin position="238"/>
        <end position="487"/>
    </location>
</feature>
<comment type="caution">
    <text evidence="8">The sequence shown here is derived from an EMBL/GenBank/DDBJ whole genome shotgun (WGS) entry which is preliminary data.</text>
</comment>
<evidence type="ECO:0000259" key="7">
    <source>
        <dbReference type="Pfam" id="PF06814"/>
    </source>
</evidence>
<feature type="transmembrane region" description="Helical" evidence="6">
    <location>
        <begin position="460"/>
        <end position="482"/>
    </location>
</feature>
<accession>A0A835BIM2</accession>
<keyword evidence="3" id="KW-0732">Signal</keyword>
<protein>
    <recommendedName>
        <fullName evidence="7">GOST seven transmembrane domain-containing protein</fullName>
    </recommendedName>
</protein>
<dbReference type="AlphaFoldDB" id="A0A835BIM2"/>
<keyword evidence="5 6" id="KW-0472">Membrane</keyword>
<feature type="transmembrane region" description="Helical" evidence="6">
    <location>
        <begin position="236"/>
        <end position="259"/>
    </location>
</feature>
<reference evidence="8" key="1">
    <citation type="submission" date="2020-07" db="EMBL/GenBank/DDBJ databases">
        <title>Genome sequence and genetic diversity analysis of an under-domesticated orphan crop, white fonio (Digitaria exilis).</title>
        <authorList>
            <person name="Bennetzen J.L."/>
            <person name="Chen S."/>
            <person name="Ma X."/>
            <person name="Wang X."/>
            <person name="Yssel A.E.J."/>
            <person name="Chaluvadi S.R."/>
            <person name="Johnson M."/>
            <person name="Gangashetty P."/>
            <person name="Hamidou F."/>
            <person name="Sanogo M.D."/>
            <person name="Zwaenepoel A."/>
            <person name="Wallace J."/>
            <person name="Van De Peer Y."/>
            <person name="Van Deynze A."/>
        </authorList>
    </citation>
    <scope>NUCLEOTIDE SEQUENCE</scope>
    <source>
        <tissue evidence="8">Leaves</tissue>
    </source>
</reference>
<evidence type="ECO:0000256" key="6">
    <source>
        <dbReference type="SAM" id="Phobius"/>
    </source>
</evidence>
<dbReference type="InterPro" id="IPR053937">
    <property type="entry name" value="GOST_TM"/>
</dbReference>
<feature type="transmembrane region" description="Helical" evidence="6">
    <location>
        <begin position="311"/>
        <end position="332"/>
    </location>
</feature>
<dbReference type="Pfam" id="PF06814">
    <property type="entry name" value="GOST_TM"/>
    <property type="match status" value="1"/>
</dbReference>
<keyword evidence="4 6" id="KW-1133">Transmembrane helix</keyword>
<organism evidence="8 9">
    <name type="scientific">Digitaria exilis</name>
    <dbReference type="NCBI Taxonomy" id="1010633"/>
    <lineage>
        <taxon>Eukaryota</taxon>
        <taxon>Viridiplantae</taxon>
        <taxon>Streptophyta</taxon>
        <taxon>Embryophyta</taxon>
        <taxon>Tracheophyta</taxon>
        <taxon>Spermatophyta</taxon>
        <taxon>Magnoliopsida</taxon>
        <taxon>Liliopsida</taxon>
        <taxon>Poales</taxon>
        <taxon>Poaceae</taxon>
        <taxon>PACMAD clade</taxon>
        <taxon>Panicoideae</taxon>
        <taxon>Panicodae</taxon>
        <taxon>Paniceae</taxon>
        <taxon>Anthephorinae</taxon>
        <taxon>Digitaria</taxon>
    </lineage>
</organism>
<evidence type="ECO:0000313" key="8">
    <source>
        <dbReference type="EMBL" id="KAF8690146.1"/>
    </source>
</evidence>
<sequence>MLQSSAGAPRARTGTASYLLPFRAPRMTPMASWTSRLALAVVALLWTSCALLFADASVHDYSGERFVGSGNAFVLHGGSEGVYASTKAAFIRFEKVAFRRTPESAAAAEEDGNRTATVTAAIFEAGGRDAIGSTDVVSGERVLCCTPDMAKLGACTEGAVIHRAWRNDTAWPKVLSASFLPGTLEAAFPDETVTISRTGMYTLLFAHCDASLAGGEVAGAGKTIWKNSHGYLPGRMAPLVTFYGAMSLAFAALAAYWFAQCARFWREVVPLQSCATVVIVLGMVEAATWYLDLAEFNESGVRPRGATFRAATAGALRGAVARVLVLAVAMGHGVVRPAMAGLKSARVVGLGAAFFVAAEALEVTENVGTVSDDHSSSPARRLFLVLPVAVLNTVFVYWIFSSLSKTLNKLKARRMTEKLEMYRRLTNALLIAVAMSLGWITFEIHFKSTDEYNERWRAAWVIPAVWQLISFSLLCAICLIWAPSQTSTRYAYSEEEEEGEDADRDLEDTRPLIRPGPLSYVDTWAISVSQDATKIILRTDSGVYAKAAGDGGKRV</sequence>
<evidence type="ECO:0000313" key="9">
    <source>
        <dbReference type="Proteomes" id="UP000636709"/>
    </source>
</evidence>
<feature type="transmembrane region" description="Helical" evidence="6">
    <location>
        <begin position="344"/>
        <end position="361"/>
    </location>
</feature>
<dbReference type="PANTHER" id="PTHR21229">
    <property type="entry name" value="LUNG SEVEN TRANSMEMBRANE RECEPTOR"/>
    <property type="match status" value="1"/>
</dbReference>
<evidence type="ECO:0000256" key="4">
    <source>
        <dbReference type="ARBA" id="ARBA00022989"/>
    </source>
</evidence>
<feature type="transmembrane region" description="Helical" evidence="6">
    <location>
        <begin position="381"/>
        <end position="400"/>
    </location>
</feature>
<evidence type="ECO:0000256" key="5">
    <source>
        <dbReference type="ARBA" id="ARBA00023136"/>
    </source>
</evidence>
<evidence type="ECO:0000256" key="3">
    <source>
        <dbReference type="ARBA" id="ARBA00022729"/>
    </source>
</evidence>
<name>A0A835BIM2_9POAL</name>
<dbReference type="InterPro" id="IPR009637">
    <property type="entry name" value="GPR107/GPR108-like"/>
</dbReference>
<dbReference type="GO" id="GO:0005794">
    <property type="term" value="C:Golgi apparatus"/>
    <property type="evidence" value="ECO:0007669"/>
    <property type="project" value="TreeGrafter"/>
</dbReference>
<dbReference type="PANTHER" id="PTHR21229:SF20">
    <property type="entry name" value="OS07G0614600 PROTEIN"/>
    <property type="match status" value="1"/>
</dbReference>
<gene>
    <name evidence="8" type="ORF">HU200_041386</name>
</gene>